<comment type="caution">
    <text evidence="1">The sequence shown here is derived from an EMBL/GenBank/DDBJ whole genome shotgun (WGS) entry which is preliminary data.</text>
</comment>
<reference evidence="1" key="1">
    <citation type="submission" date="2021-06" db="EMBL/GenBank/DDBJ databases">
        <title>Parelaphostrongylus tenuis whole genome reference sequence.</title>
        <authorList>
            <person name="Garwood T.J."/>
            <person name="Larsen P.A."/>
            <person name="Fountain-Jones N.M."/>
            <person name="Garbe J.R."/>
            <person name="Macchietto M.G."/>
            <person name="Kania S.A."/>
            <person name="Gerhold R.W."/>
            <person name="Richards J.E."/>
            <person name="Wolf T.M."/>
        </authorList>
    </citation>
    <scope>NUCLEOTIDE SEQUENCE</scope>
    <source>
        <strain evidence="1">MNPRO001-30</strain>
        <tissue evidence="1">Meninges</tissue>
    </source>
</reference>
<dbReference type="EMBL" id="JAHQIW010002294">
    <property type="protein sequence ID" value="KAJ1354987.1"/>
    <property type="molecule type" value="Genomic_DNA"/>
</dbReference>
<evidence type="ECO:0000313" key="1">
    <source>
        <dbReference type="EMBL" id="KAJ1354987.1"/>
    </source>
</evidence>
<sequence>MAAVGDDEADVPVIIIGNGPAGLSLSAFLSGVLPYYNPNRPHPDSVVDEKLRENLEQSLIDQDLKWCETVEFVGGSTRPLSTLYDSLVRPGADVGAEISSRLLWQTDEARQIPHLVLGETAVGGSWNNYDPQMIALSSSSWLDLPGLSISDWLQGTPLTRLPSVAVVHYMRYYANEMGLSKTIIPHTKNYLYKENR</sequence>
<dbReference type="InterPro" id="IPR029731">
    <property type="entry name" value="OSGIN1/2"/>
</dbReference>
<accession>A0AAD5QLK9</accession>
<proteinExistence type="predicted"/>
<name>A0AAD5QLK9_PARTN</name>
<organism evidence="1 2">
    <name type="scientific">Parelaphostrongylus tenuis</name>
    <name type="common">Meningeal worm</name>
    <dbReference type="NCBI Taxonomy" id="148309"/>
    <lineage>
        <taxon>Eukaryota</taxon>
        <taxon>Metazoa</taxon>
        <taxon>Ecdysozoa</taxon>
        <taxon>Nematoda</taxon>
        <taxon>Chromadorea</taxon>
        <taxon>Rhabditida</taxon>
        <taxon>Rhabditina</taxon>
        <taxon>Rhabditomorpha</taxon>
        <taxon>Strongyloidea</taxon>
        <taxon>Metastrongylidae</taxon>
        <taxon>Parelaphostrongylus</taxon>
    </lineage>
</organism>
<evidence type="ECO:0000313" key="2">
    <source>
        <dbReference type="Proteomes" id="UP001196413"/>
    </source>
</evidence>
<dbReference type="Proteomes" id="UP001196413">
    <property type="component" value="Unassembled WGS sequence"/>
</dbReference>
<keyword evidence="2" id="KW-1185">Reference proteome</keyword>
<protein>
    <submittedName>
        <fullName evidence="1">Uncharacterized protein</fullName>
    </submittedName>
</protein>
<dbReference type="AlphaFoldDB" id="A0AAD5QLK9"/>
<gene>
    <name evidence="1" type="ORF">KIN20_012094</name>
</gene>
<dbReference type="PANTHER" id="PTHR15192">
    <property type="entry name" value="PROTEIN CBG05349"/>
    <property type="match status" value="1"/>
</dbReference>
<dbReference type="PANTHER" id="PTHR15192:SF8">
    <property type="entry name" value="FAD_NAD(P)-BINDING DOMAIN-CONTAINING PROTEIN"/>
    <property type="match status" value="1"/>
</dbReference>